<proteinExistence type="predicted"/>
<dbReference type="GeneID" id="41963872"/>
<reference evidence="2" key="2">
    <citation type="submission" date="2019-10" db="EMBL/GenBank/DDBJ databases">
        <authorList>
            <consortium name="NCBI Genome Project"/>
        </authorList>
    </citation>
    <scope>NUCLEOTIDE SEQUENCE</scope>
    <source>
        <strain evidence="2">NI907</strain>
    </source>
</reference>
<dbReference type="RefSeq" id="XP_030978730.1">
    <property type="nucleotide sequence ID" value="XM_031128964.1"/>
</dbReference>
<accession>A0A6P8AV07</accession>
<protein>
    <submittedName>
        <fullName evidence="2">Uncharacterized protein</fullName>
    </submittedName>
</protein>
<reference evidence="2" key="3">
    <citation type="submission" date="2025-08" db="UniProtKB">
        <authorList>
            <consortium name="RefSeq"/>
        </authorList>
    </citation>
    <scope>IDENTIFICATION</scope>
    <source>
        <strain evidence="2">NI907</strain>
    </source>
</reference>
<evidence type="ECO:0000313" key="2">
    <source>
        <dbReference type="RefSeq" id="XP_030978730.1"/>
    </source>
</evidence>
<organism evidence="1 2">
    <name type="scientific">Pyricularia grisea</name>
    <name type="common">Crabgrass-specific blast fungus</name>
    <name type="synonym">Magnaporthe grisea</name>
    <dbReference type="NCBI Taxonomy" id="148305"/>
    <lineage>
        <taxon>Eukaryota</taxon>
        <taxon>Fungi</taxon>
        <taxon>Dikarya</taxon>
        <taxon>Ascomycota</taxon>
        <taxon>Pezizomycotina</taxon>
        <taxon>Sordariomycetes</taxon>
        <taxon>Sordariomycetidae</taxon>
        <taxon>Magnaporthales</taxon>
        <taxon>Pyriculariaceae</taxon>
        <taxon>Pyricularia</taxon>
    </lineage>
</organism>
<sequence>MDVKPNTELRMAYLGIPKPGETHDERQTPFKYWDSRCGCELCVELSCIPLGELSKRRGILLNPTRELTGDTSPFAELSKRLTRLKDTHSGSHESFRFQIDLAFPNLTLAHYSMHVGKASEAIAAAGEAHKALGYNIDVWGLRLRPRRPARLHLRSWGASPDLAIWAFVALTRAFKVVAHALPAVAEKHVEVL</sequence>
<reference evidence="1 2" key="1">
    <citation type="journal article" date="2019" name="Mol. Biol. Evol.">
        <title>Blast fungal genomes show frequent chromosomal changes, gene gains and losses, and effector gene turnover.</title>
        <authorList>
            <person name="Gomez Luciano L.B."/>
            <person name="Jason Tsai I."/>
            <person name="Chuma I."/>
            <person name="Tosa Y."/>
            <person name="Chen Y.H."/>
            <person name="Li J.Y."/>
            <person name="Li M.Y."/>
            <person name="Jade Lu M.Y."/>
            <person name="Nakayashiki H."/>
            <person name="Li W.H."/>
        </authorList>
    </citation>
    <scope>NUCLEOTIDE SEQUENCE [LARGE SCALE GENOMIC DNA]</scope>
    <source>
        <strain evidence="1 2">NI907</strain>
    </source>
</reference>
<keyword evidence="1" id="KW-1185">Reference proteome</keyword>
<dbReference type="Proteomes" id="UP000515153">
    <property type="component" value="Chromosome V"/>
</dbReference>
<dbReference type="AlphaFoldDB" id="A0A6P8AV07"/>
<dbReference type="KEGG" id="pgri:PgNI_08974"/>
<name>A0A6P8AV07_PYRGI</name>
<evidence type="ECO:0000313" key="1">
    <source>
        <dbReference type="Proteomes" id="UP000515153"/>
    </source>
</evidence>
<gene>
    <name evidence="2" type="ORF">PgNI_08974</name>
</gene>